<evidence type="ECO:0000313" key="2">
    <source>
        <dbReference type="EMBL" id="MFF4773678.1"/>
    </source>
</evidence>
<accession>A0ABW6V5R1</accession>
<sequence>MTPRSLLSFVRWYVREITGEAEYDRYLERHRAHSPTPPLSRREYERLRIDRRDADPGARCC</sequence>
<comment type="caution">
    <text evidence="2">The sequence shown here is derived from an EMBL/GenBank/DDBJ whole genome shotgun (WGS) entry which is preliminary data.</text>
</comment>
<proteinExistence type="predicted"/>
<feature type="region of interest" description="Disordered" evidence="1">
    <location>
        <begin position="29"/>
        <end position="61"/>
    </location>
</feature>
<organism evidence="2 3">
    <name type="scientific">Microtetraspora fusca</name>
    <dbReference type="NCBI Taxonomy" id="1997"/>
    <lineage>
        <taxon>Bacteria</taxon>
        <taxon>Bacillati</taxon>
        <taxon>Actinomycetota</taxon>
        <taxon>Actinomycetes</taxon>
        <taxon>Streptosporangiales</taxon>
        <taxon>Streptosporangiaceae</taxon>
        <taxon>Microtetraspora</taxon>
    </lineage>
</organism>
<evidence type="ECO:0000256" key="1">
    <source>
        <dbReference type="SAM" id="MobiDB-lite"/>
    </source>
</evidence>
<dbReference type="Pfam" id="PF04328">
    <property type="entry name" value="Sel_put"/>
    <property type="match status" value="1"/>
</dbReference>
<dbReference type="InterPro" id="IPR007423">
    <property type="entry name" value="Sel_put"/>
</dbReference>
<reference evidence="2 3" key="1">
    <citation type="submission" date="2024-10" db="EMBL/GenBank/DDBJ databases">
        <title>The Natural Products Discovery Center: Release of the First 8490 Sequenced Strains for Exploring Actinobacteria Biosynthetic Diversity.</title>
        <authorList>
            <person name="Kalkreuter E."/>
            <person name="Kautsar S.A."/>
            <person name="Yang D."/>
            <person name="Bader C.D."/>
            <person name="Teijaro C.N."/>
            <person name="Fluegel L."/>
            <person name="Davis C.M."/>
            <person name="Simpson J.R."/>
            <person name="Lauterbach L."/>
            <person name="Steele A.D."/>
            <person name="Gui C."/>
            <person name="Meng S."/>
            <person name="Li G."/>
            <person name="Viehrig K."/>
            <person name="Ye F."/>
            <person name="Su P."/>
            <person name="Kiefer A.F."/>
            <person name="Nichols A."/>
            <person name="Cepeda A.J."/>
            <person name="Yan W."/>
            <person name="Fan B."/>
            <person name="Jiang Y."/>
            <person name="Adhikari A."/>
            <person name="Zheng C.-J."/>
            <person name="Schuster L."/>
            <person name="Cowan T.M."/>
            <person name="Smanski M.J."/>
            <person name="Chevrette M.G."/>
            <person name="De Carvalho L.P.S."/>
            <person name="Shen B."/>
        </authorList>
    </citation>
    <scope>NUCLEOTIDE SEQUENCE [LARGE SCALE GENOMIC DNA]</scope>
    <source>
        <strain evidence="2 3">NPDC001281</strain>
    </source>
</reference>
<evidence type="ECO:0000313" key="3">
    <source>
        <dbReference type="Proteomes" id="UP001602119"/>
    </source>
</evidence>
<dbReference type="EMBL" id="JBIAXI010000006">
    <property type="protein sequence ID" value="MFF4773678.1"/>
    <property type="molecule type" value="Genomic_DNA"/>
</dbReference>
<protein>
    <submittedName>
        <fullName evidence="2">YbdD/YjiX family protein</fullName>
    </submittedName>
</protein>
<name>A0ABW6V5R1_MICFU</name>
<feature type="compositionally biased region" description="Basic and acidic residues" evidence="1">
    <location>
        <begin position="40"/>
        <end position="61"/>
    </location>
</feature>
<dbReference type="Proteomes" id="UP001602119">
    <property type="component" value="Unassembled WGS sequence"/>
</dbReference>
<dbReference type="RefSeq" id="WP_066945188.1">
    <property type="nucleotide sequence ID" value="NZ_BBYK01000059.1"/>
</dbReference>
<keyword evidence="3" id="KW-1185">Reference proteome</keyword>
<gene>
    <name evidence="2" type="ORF">ACFY05_12535</name>
</gene>